<dbReference type="Pfam" id="PF00248">
    <property type="entry name" value="Aldo_ket_red"/>
    <property type="match status" value="1"/>
</dbReference>
<dbReference type="PANTHER" id="PTHR43364">
    <property type="entry name" value="NADH-SPECIFIC METHYLGLYOXAL REDUCTASE-RELATED"/>
    <property type="match status" value="1"/>
</dbReference>
<evidence type="ECO:0000313" key="7">
    <source>
        <dbReference type="Proteomes" id="UP001274830"/>
    </source>
</evidence>
<gene>
    <name evidence="6" type="primary">AAD14</name>
    <name evidence="6" type="ORF">LTR78_009248</name>
</gene>
<evidence type="ECO:0000256" key="1">
    <source>
        <dbReference type="ARBA" id="ARBA00004721"/>
    </source>
</evidence>
<protein>
    <recommendedName>
        <fullName evidence="4">Aldo-keto reductase ausK</fullName>
    </recommendedName>
</protein>
<dbReference type="AlphaFoldDB" id="A0AAE0TPS1"/>
<dbReference type="GO" id="GO:0016491">
    <property type="term" value="F:oxidoreductase activity"/>
    <property type="evidence" value="ECO:0007669"/>
    <property type="project" value="UniProtKB-KW"/>
</dbReference>
<dbReference type="GeneID" id="89962316"/>
<dbReference type="Proteomes" id="UP001274830">
    <property type="component" value="Unassembled WGS sequence"/>
</dbReference>
<name>A0AAE0TPS1_9PEZI</name>
<evidence type="ECO:0000256" key="3">
    <source>
        <dbReference type="ARBA" id="ARBA00038157"/>
    </source>
</evidence>
<comment type="pathway">
    <text evidence="1">Secondary metabolite biosynthesis; terpenoid biosynthesis.</text>
</comment>
<dbReference type="SUPFAM" id="SSF51430">
    <property type="entry name" value="NAD(P)-linked oxidoreductase"/>
    <property type="match status" value="1"/>
</dbReference>
<proteinExistence type="inferred from homology"/>
<organism evidence="6 7">
    <name type="scientific">Recurvomyces mirabilis</name>
    <dbReference type="NCBI Taxonomy" id="574656"/>
    <lineage>
        <taxon>Eukaryota</taxon>
        <taxon>Fungi</taxon>
        <taxon>Dikarya</taxon>
        <taxon>Ascomycota</taxon>
        <taxon>Pezizomycotina</taxon>
        <taxon>Dothideomycetes</taxon>
        <taxon>Dothideomycetidae</taxon>
        <taxon>Mycosphaerellales</taxon>
        <taxon>Teratosphaeriaceae</taxon>
        <taxon>Recurvomyces</taxon>
    </lineage>
</organism>
<comment type="similarity">
    <text evidence="3">Belongs to the aldo/keto reductase family. Aldo/keto reductase 2 subfamily.</text>
</comment>
<dbReference type="InterPro" id="IPR023210">
    <property type="entry name" value="NADP_OxRdtase_dom"/>
</dbReference>
<evidence type="ECO:0000256" key="2">
    <source>
        <dbReference type="ARBA" id="ARBA00023002"/>
    </source>
</evidence>
<keyword evidence="2" id="KW-0560">Oxidoreductase</keyword>
<dbReference type="FunFam" id="3.20.20.100:FF:000024">
    <property type="entry name" value="Aryl-alcohol dehydrogenase"/>
    <property type="match status" value="1"/>
</dbReference>
<evidence type="ECO:0000313" key="6">
    <source>
        <dbReference type="EMBL" id="KAK3670804.1"/>
    </source>
</evidence>
<feature type="domain" description="NADP-dependent oxidoreductase" evidence="5">
    <location>
        <begin position="31"/>
        <end position="340"/>
    </location>
</feature>
<dbReference type="RefSeq" id="XP_064694481.1">
    <property type="nucleotide sequence ID" value="XM_064837777.1"/>
</dbReference>
<comment type="caution">
    <text evidence="6">The sequence shown here is derived from an EMBL/GenBank/DDBJ whole genome shotgun (WGS) entry which is preliminary data.</text>
</comment>
<dbReference type="InterPro" id="IPR036812">
    <property type="entry name" value="NAD(P)_OxRdtase_dom_sf"/>
</dbReference>
<dbReference type="Gene3D" id="3.20.20.100">
    <property type="entry name" value="NADP-dependent oxidoreductase domain"/>
    <property type="match status" value="1"/>
</dbReference>
<evidence type="ECO:0000259" key="5">
    <source>
        <dbReference type="Pfam" id="PF00248"/>
    </source>
</evidence>
<sequence>MTDLFAPAPEPKTELGRYRILSSSAGIRVSPLQLGAMSIGDAWSGFMGSMSKEQSFKLMDAYFEAGGNFIDTANNYQNEQSESWIGEWMEKKNNRDFMVVATKYTTPYTQYRDGKGISVNYSGNDKRSLKMSLRDSLKKLKTDFLDILYVHWWDWTTSVEELMDSLDEVVKQGKVLYLGISDTPAYIVSACNTYARAHGKTPFSIYQGRWNVMLRDMEREIIPMCRHFGMAIAPWDAIGGGKFQSKASMDERKKNNEGLRSMMGSSGQSENEVKMSAALEEVAQEHGIKSVTAVALAYVMSKTPYVFPIVGGRKIEHLHDNIQALKIKLTDKQIEKLEGVVPFEPGFPNNFVGINPHITGQAGFILGGSAPLAFVKDGKAIGHE</sequence>
<keyword evidence="7" id="KW-1185">Reference proteome</keyword>
<reference evidence="6" key="1">
    <citation type="submission" date="2023-07" db="EMBL/GenBank/DDBJ databases">
        <title>Black Yeasts Isolated from many extreme environments.</title>
        <authorList>
            <person name="Coleine C."/>
            <person name="Stajich J.E."/>
            <person name="Selbmann L."/>
        </authorList>
    </citation>
    <scope>NUCLEOTIDE SEQUENCE</scope>
    <source>
        <strain evidence="6">CCFEE 5485</strain>
    </source>
</reference>
<evidence type="ECO:0000256" key="4">
    <source>
        <dbReference type="ARBA" id="ARBA00073126"/>
    </source>
</evidence>
<accession>A0AAE0TPS1</accession>
<dbReference type="InterPro" id="IPR050523">
    <property type="entry name" value="AKR_Detox_Biosynth"/>
</dbReference>
<dbReference type="EMBL" id="JAUTXT010000050">
    <property type="protein sequence ID" value="KAK3670804.1"/>
    <property type="molecule type" value="Genomic_DNA"/>
</dbReference>
<dbReference type="PANTHER" id="PTHR43364:SF2">
    <property type="entry name" value="ARYL-ALCOHOL DEHYDROGENASE AAD10-RELATED"/>
    <property type="match status" value="1"/>
</dbReference>